<sequence length="528" mass="60963">MDEPGYSVVFDSKNVKQYIHVNDDEEEDEELLLEEEREQEMKEELAKAFMNITYDEDNNEYQSSSSSEEEEGCQEEHRRIDNKGQVTQHPTTKGGRSHAGTHLQTWNNTSNNHSEQFDNSHDEGIGHYQQGEGSGDADYHHQQSFHNISHDNNSKPFKPIFGNENDSKTFEKSDQDFTPPYKQALLGGSGDADYRKQVFFPNNPNDDSNKSFKPIFVNENDSKSFEKSIGDYIPAHQQADLGGKGGTGYHNQQFFQNHSNDNNNKQFKSIFSNEKDGQTLEKSEEDYISAYQQAEYNSPQQLQVILTVRKRELERLTEELEIGRQQAASHKQEMLCKLALLESEKEQAILSRNELNKMYISSKEQISTLQTEVQSLKQTIAALEKNKAKSKEMEDLASLQIQELEKRIAMMERYDPSKNQERQRDKMVKQLKDQHQEDIARLQGQIGDLTKKLLQKEEDCTGLERRVTELQKQHEILLVDKTDTINQLSRQLQESQAQCSQLMAANITVDNVRLQNQLDEALRDKERL</sequence>
<organism evidence="3">
    <name type="scientific">Graphocephala atropunctata</name>
    <dbReference type="NCBI Taxonomy" id="36148"/>
    <lineage>
        <taxon>Eukaryota</taxon>
        <taxon>Metazoa</taxon>
        <taxon>Ecdysozoa</taxon>
        <taxon>Arthropoda</taxon>
        <taxon>Hexapoda</taxon>
        <taxon>Insecta</taxon>
        <taxon>Pterygota</taxon>
        <taxon>Neoptera</taxon>
        <taxon>Paraneoptera</taxon>
        <taxon>Hemiptera</taxon>
        <taxon>Auchenorrhyncha</taxon>
        <taxon>Membracoidea</taxon>
        <taxon>Cicadellidae</taxon>
        <taxon>Cicadellinae</taxon>
        <taxon>Cicadellini</taxon>
        <taxon>Graphocephala</taxon>
    </lineage>
</organism>
<feature type="compositionally biased region" description="Basic and acidic residues" evidence="2">
    <location>
        <begin position="115"/>
        <end position="125"/>
    </location>
</feature>
<dbReference type="PANTHER" id="PTHR10337:SF6">
    <property type="entry name" value="CENTROSOMAL PROTEIN OF 152 KDA"/>
    <property type="match status" value="1"/>
</dbReference>
<evidence type="ECO:0000313" key="3">
    <source>
        <dbReference type="EMBL" id="JAT10511.1"/>
    </source>
</evidence>
<dbReference type="EMBL" id="GEBQ01029466">
    <property type="protein sequence ID" value="JAT10511.1"/>
    <property type="molecule type" value="Transcribed_RNA"/>
</dbReference>
<dbReference type="GO" id="GO:0005813">
    <property type="term" value="C:centrosome"/>
    <property type="evidence" value="ECO:0007669"/>
    <property type="project" value="TreeGrafter"/>
</dbReference>
<feature type="region of interest" description="Disordered" evidence="2">
    <location>
        <begin position="54"/>
        <end position="178"/>
    </location>
</feature>
<dbReference type="InterPro" id="IPR051235">
    <property type="entry name" value="CEP152/SHC-Transforming"/>
</dbReference>
<keyword evidence="1" id="KW-0175">Coiled coil</keyword>
<feature type="compositionally biased region" description="Basic and acidic residues" evidence="2">
    <location>
        <begin position="165"/>
        <end position="175"/>
    </location>
</feature>
<name>A0A1B6KGE2_9HEMI</name>
<evidence type="ECO:0000256" key="1">
    <source>
        <dbReference type="SAM" id="Coils"/>
    </source>
</evidence>
<feature type="compositionally biased region" description="Polar residues" evidence="2">
    <location>
        <begin position="102"/>
        <end position="114"/>
    </location>
</feature>
<dbReference type="PANTHER" id="PTHR10337">
    <property type="entry name" value="SHC TRANSFORMING PROTEIN"/>
    <property type="match status" value="1"/>
</dbReference>
<feature type="coiled-coil region" evidence="1">
    <location>
        <begin position="313"/>
        <end position="393"/>
    </location>
</feature>
<proteinExistence type="predicted"/>
<feature type="coiled-coil region" evidence="1">
    <location>
        <begin position="417"/>
        <end position="524"/>
    </location>
</feature>
<dbReference type="AlphaFoldDB" id="A0A1B6KGE2"/>
<accession>A0A1B6KGE2</accession>
<evidence type="ECO:0000256" key="2">
    <source>
        <dbReference type="SAM" id="MobiDB-lite"/>
    </source>
</evidence>
<protein>
    <submittedName>
        <fullName evidence="3">Uncharacterized protein</fullName>
    </submittedName>
</protein>
<reference evidence="3" key="1">
    <citation type="submission" date="2015-11" db="EMBL/GenBank/DDBJ databases">
        <title>De novo transcriptome assembly of four potential Pierce s Disease insect vectors from Arizona vineyards.</title>
        <authorList>
            <person name="Tassone E.E."/>
        </authorList>
    </citation>
    <scope>NUCLEOTIDE SEQUENCE</scope>
</reference>
<gene>
    <name evidence="3" type="ORF">g.2132</name>
</gene>
<feature type="non-terminal residue" evidence="3">
    <location>
        <position position="528"/>
    </location>
</feature>
<dbReference type="GO" id="GO:0007099">
    <property type="term" value="P:centriole replication"/>
    <property type="evidence" value="ECO:0007669"/>
    <property type="project" value="TreeGrafter"/>
</dbReference>